<name>A0ABQ5MHE8_9FLAO</name>
<evidence type="ECO:0000313" key="2">
    <source>
        <dbReference type="EMBL" id="GLB48787.1"/>
    </source>
</evidence>
<dbReference type="Proteomes" id="UP001143543">
    <property type="component" value="Unassembled WGS sequence"/>
</dbReference>
<evidence type="ECO:0000259" key="1">
    <source>
        <dbReference type="Pfam" id="PF04389"/>
    </source>
</evidence>
<feature type="domain" description="Peptidase M28" evidence="1">
    <location>
        <begin position="55"/>
        <end position="257"/>
    </location>
</feature>
<dbReference type="GO" id="GO:0004177">
    <property type="term" value="F:aminopeptidase activity"/>
    <property type="evidence" value="ECO:0007669"/>
    <property type="project" value="UniProtKB-KW"/>
</dbReference>
<dbReference type="PANTHER" id="PTHR12147:SF26">
    <property type="entry name" value="PEPTIDASE M28 DOMAIN-CONTAINING PROTEIN"/>
    <property type="match status" value="1"/>
</dbReference>
<keyword evidence="2" id="KW-0031">Aminopeptidase</keyword>
<keyword evidence="2" id="KW-0378">Hydrolase</keyword>
<reference evidence="2" key="1">
    <citation type="submission" date="2022-07" db="EMBL/GenBank/DDBJ databases">
        <title>Taxonomy of Novel Oxalotrophic and Methylotrophic Bacteria.</title>
        <authorList>
            <person name="Sahin N."/>
            <person name="Tani A."/>
        </authorList>
    </citation>
    <scope>NUCLEOTIDE SEQUENCE</scope>
    <source>
        <strain evidence="2">Y10</strain>
    </source>
</reference>
<dbReference type="Gene3D" id="3.40.630.10">
    <property type="entry name" value="Zn peptidases"/>
    <property type="match status" value="1"/>
</dbReference>
<gene>
    <name evidence="2" type="ORF">Y10_11550</name>
</gene>
<sequence>MKFLASDDLQGRDVGTEGIAKAASYIEKCFKKHGVKPYFTSYKDTLGNLKELAYNIVGVVPGTDEKLKEEYIVIGAHYDHIGFQDAKNGDEIANGANDNASGTTAVLEFAKYFGKHKSNKRSLLFVLFSAEEKGLLGSEHLAEKFKDENLNVVAMLNFEMIGVPMKKDYITYLTGYDMSNAATVINEEAGTNLAGFLPEAEKYGLFKRSDNFYFYSLLNVPAHTICTFDFTNYEYYHDVADEVSEMDFGHMTNVINAFIPVLDKLANTKEFLIKL</sequence>
<organism evidence="2 3">
    <name type="scientific">Neptunitalea lumnitzerae</name>
    <dbReference type="NCBI Taxonomy" id="2965509"/>
    <lineage>
        <taxon>Bacteria</taxon>
        <taxon>Pseudomonadati</taxon>
        <taxon>Bacteroidota</taxon>
        <taxon>Flavobacteriia</taxon>
        <taxon>Flavobacteriales</taxon>
        <taxon>Flavobacteriaceae</taxon>
        <taxon>Neptunitalea</taxon>
    </lineage>
</organism>
<protein>
    <submittedName>
        <fullName evidence="2">Aminopeptidase</fullName>
    </submittedName>
</protein>
<dbReference type="SUPFAM" id="SSF53187">
    <property type="entry name" value="Zn-dependent exopeptidases"/>
    <property type="match status" value="1"/>
</dbReference>
<accession>A0ABQ5MHE8</accession>
<dbReference type="PANTHER" id="PTHR12147">
    <property type="entry name" value="METALLOPEPTIDASE M28 FAMILY MEMBER"/>
    <property type="match status" value="1"/>
</dbReference>
<dbReference type="EMBL" id="BRVO01000001">
    <property type="protein sequence ID" value="GLB48787.1"/>
    <property type="molecule type" value="Genomic_DNA"/>
</dbReference>
<dbReference type="InterPro" id="IPR007484">
    <property type="entry name" value="Peptidase_M28"/>
</dbReference>
<evidence type="ECO:0000313" key="3">
    <source>
        <dbReference type="Proteomes" id="UP001143543"/>
    </source>
</evidence>
<keyword evidence="2" id="KW-0645">Protease</keyword>
<keyword evidence="3" id="KW-1185">Reference proteome</keyword>
<dbReference type="Pfam" id="PF04389">
    <property type="entry name" value="Peptidase_M28"/>
    <property type="match status" value="1"/>
</dbReference>
<comment type="caution">
    <text evidence="2">The sequence shown here is derived from an EMBL/GenBank/DDBJ whole genome shotgun (WGS) entry which is preliminary data.</text>
</comment>
<dbReference type="InterPro" id="IPR045175">
    <property type="entry name" value="M28_fam"/>
</dbReference>
<proteinExistence type="predicted"/>